<dbReference type="SUPFAM" id="SSF55729">
    <property type="entry name" value="Acyl-CoA N-acyltransferases (Nat)"/>
    <property type="match status" value="1"/>
</dbReference>
<dbReference type="InterPro" id="IPR016181">
    <property type="entry name" value="Acyl_CoA_acyltransferase"/>
</dbReference>
<accession>A0ABY4WG96</accession>
<gene>
    <name evidence="2" type="ORF">NDK47_27140</name>
</gene>
<protein>
    <submittedName>
        <fullName evidence="2">GNAT family N-acetyltransferase</fullName>
    </submittedName>
</protein>
<organism evidence="2 3">
    <name type="scientific">Brevibacillus ruminantium</name>
    <dbReference type="NCBI Taxonomy" id="2950604"/>
    <lineage>
        <taxon>Bacteria</taxon>
        <taxon>Bacillati</taxon>
        <taxon>Bacillota</taxon>
        <taxon>Bacilli</taxon>
        <taxon>Bacillales</taxon>
        <taxon>Paenibacillaceae</taxon>
        <taxon>Brevibacillus</taxon>
    </lineage>
</organism>
<proteinExistence type="predicted"/>
<dbReference type="Proteomes" id="UP001056500">
    <property type="component" value="Chromosome"/>
</dbReference>
<evidence type="ECO:0000313" key="2">
    <source>
        <dbReference type="EMBL" id="USG65729.1"/>
    </source>
</evidence>
<sequence length="268" mass="31108">MDFETLVKKISEIRKCKGFLTNTFFTMQQLRAMLDLDHVTIMLTENAVVILMEEDQLIRLFFYVTDLASLQQIKSALSGFKGKPIIADIIGRDKQVENIINGLKLYNFHKHSTMIRMKRPGLENQYKEVSNVTLATQGRVDEIMHLLYSEFDIYISHPPNREKLLRAIQNNEVTLVIQQNEIAGLAYFERLGEKLIYLYQLVVDKRFRGQGIADHLLTYQFNQLSKDVICQLWVESNNTFAINKYEKYHFAPDGLVDSIMIFNGEDNG</sequence>
<name>A0ABY4WG96_9BACL</name>
<dbReference type="Gene3D" id="3.40.630.30">
    <property type="match status" value="1"/>
</dbReference>
<dbReference type="InterPro" id="IPR000182">
    <property type="entry name" value="GNAT_dom"/>
</dbReference>
<reference evidence="2" key="1">
    <citation type="submission" date="2022-06" db="EMBL/GenBank/DDBJ databases">
        <title>Genome sequencing of Brevibacillus sp. BB3-R1.</title>
        <authorList>
            <person name="Heo J."/>
            <person name="Lee D."/>
            <person name="Won M."/>
            <person name="Han B.-H."/>
            <person name="Hong S.-B."/>
            <person name="Kwon S.-W."/>
        </authorList>
    </citation>
    <scope>NUCLEOTIDE SEQUENCE</scope>
    <source>
        <strain evidence="2">BB3-R1</strain>
    </source>
</reference>
<feature type="domain" description="N-acetyltransferase" evidence="1">
    <location>
        <begin position="130"/>
        <end position="268"/>
    </location>
</feature>
<dbReference type="CDD" id="cd04301">
    <property type="entry name" value="NAT_SF"/>
    <property type="match status" value="1"/>
</dbReference>
<dbReference type="EMBL" id="CP098755">
    <property type="protein sequence ID" value="USG65729.1"/>
    <property type="molecule type" value="Genomic_DNA"/>
</dbReference>
<evidence type="ECO:0000259" key="1">
    <source>
        <dbReference type="PROSITE" id="PS51186"/>
    </source>
</evidence>
<dbReference type="RefSeq" id="WP_251872819.1">
    <property type="nucleotide sequence ID" value="NZ_CP098755.1"/>
</dbReference>
<evidence type="ECO:0000313" key="3">
    <source>
        <dbReference type="Proteomes" id="UP001056500"/>
    </source>
</evidence>
<keyword evidence="3" id="KW-1185">Reference proteome</keyword>
<dbReference type="Pfam" id="PF00583">
    <property type="entry name" value="Acetyltransf_1"/>
    <property type="match status" value="1"/>
</dbReference>
<dbReference type="PROSITE" id="PS51186">
    <property type="entry name" value="GNAT"/>
    <property type="match status" value="1"/>
</dbReference>